<evidence type="ECO:0000256" key="1">
    <source>
        <dbReference type="SAM" id="Coils"/>
    </source>
</evidence>
<evidence type="ECO:0000313" key="7">
    <source>
        <dbReference type="Proteomes" id="UP000299211"/>
    </source>
</evidence>
<dbReference type="SUPFAM" id="SSF52540">
    <property type="entry name" value="P-loop containing nucleoside triphosphate hydrolases"/>
    <property type="match status" value="1"/>
</dbReference>
<feature type="coiled-coil region" evidence="1">
    <location>
        <begin position="148"/>
        <end position="296"/>
    </location>
</feature>
<accession>A0A4D4MXW9</accession>
<evidence type="ECO:0000259" key="4">
    <source>
        <dbReference type="Pfam" id="PF13676"/>
    </source>
</evidence>
<feature type="region of interest" description="Disordered" evidence="2">
    <location>
        <begin position="297"/>
        <end position="336"/>
    </location>
</feature>
<dbReference type="Pfam" id="PF00931">
    <property type="entry name" value="NB-ARC"/>
    <property type="match status" value="1"/>
</dbReference>
<keyword evidence="1" id="KW-0175">Coiled coil</keyword>
<dbReference type="GO" id="GO:0007165">
    <property type="term" value="P:signal transduction"/>
    <property type="evidence" value="ECO:0007669"/>
    <property type="project" value="InterPro"/>
</dbReference>
<comment type="caution">
    <text evidence="6">The sequence shown here is derived from an EMBL/GenBank/DDBJ whole genome shotgun (WGS) entry which is preliminary data.</text>
</comment>
<dbReference type="SUPFAM" id="SSF48452">
    <property type="entry name" value="TPR-like"/>
    <property type="match status" value="2"/>
</dbReference>
<dbReference type="InterPro" id="IPR000157">
    <property type="entry name" value="TIR_dom"/>
</dbReference>
<dbReference type="PANTHER" id="PTHR46082:SF6">
    <property type="entry name" value="AAA+ ATPASE DOMAIN-CONTAINING PROTEIN-RELATED"/>
    <property type="match status" value="1"/>
</dbReference>
<evidence type="ECO:0000259" key="3">
    <source>
        <dbReference type="Pfam" id="PF00931"/>
    </source>
</evidence>
<evidence type="ECO:0000256" key="2">
    <source>
        <dbReference type="SAM" id="MobiDB-lite"/>
    </source>
</evidence>
<dbReference type="Pfam" id="PF13676">
    <property type="entry name" value="TIR_2"/>
    <property type="match status" value="1"/>
</dbReference>
<evidence type="ECO:0000313" key="5">
    <source>
        <dbReference type="EMBL" id="GDY62847.1"/>
    </source>
</evidence>
<reference evidence="6 7" key="1">
    <citation type="submission" date="2019-04" db="EMBL/GenBank/DDBJ databases">
        <title>Draft genome sequences of Streptomyces avermitilis ATCC 31267.</title>
        <authorList>
            <person name="Komaki H."/>
            <person name="Tamura T."/>
            <person name="Hosoyama A."/>
        </authorList>
    </citation>
    <scope>NUCLEOTIDE SEQUENCE [LARGE SCALE GENOMIC DNA]</scope>
    <source>
        <strain evidence="6 7">ATCC 31267</strain>
    </source>
</reference>
<evidence type="ECO:0000313" key="8">
    <source>
        <dbReference type="Proteomes" id="UP000302139"/>
    </source>
</evidence>
<dbReference type="InterPro" id="IPR011990">
    <property type="entry name" value="TPR-like_helical_dom_sf"/>
</dbReference>
<organism evidence="6 7">
    <name type="scientific">Streptomyces avermitilis</name>
    <dbReference type="NCBI Taxonomy" id="33903"/>
    <lineage>
        <taxon>Bacteria</taxon>
        <taxon>Bacillati</taxon>
        <taxon>Actinomycetota</taxon>
        <taxon>Actinomycetes</taxon>
        <taxon>Kitasatosporales</taxon>
        <taxon>Streptomycetaceae</taxon>
        <taxon>Streptomyces</taxon>
    </lineage>
</organism>
<feature type="compositionally biased region" description="Basic and acidic residues" evidence="2">
    <location>
        <begin position="1"/>
        <end position="23"/>
    </location>
</feature>
<dbReference type="Gene3D" id="1.25.40.10">
    <property type="entry name" value="Tetratricopeptide repeat domain"/>
    <property type="match status" value="3"/>
</dbReference>
<dbReference type="Proteomes" id="UP000299211">
    <property type="component" value="Unassembled WGS sequence"/>
</dbReference>
<protein>
    <submittedName>
        <fullName evidence="6">ATP-binding protein</fullName>
    </submittedName>
</protein>
<sequence>MDERPEGGDAQGAREGRDARGDGEPDEVVSGELLPYDDIAGVAAASVGLHALADDLAGERRELAVELRKFFVVLRLSVRRYAALRPYSPSSVSRYLSGDLVAPDHFVATLMDDVGRELGRPLSAQARGRVTGLQRAALRSSNSRAWKVQELEDRLAAAHQDAQVARTQADAVATLLHAERQRVAGVEEERQELARTLEAHQATSGAELDVLRAQQHRVRAERDTLRRRVADLEAALAAAEHRVAEAEQRCADLEHELLTADAAAAAEESAAAEQERARQQAELGSLRDEVARLRVAAERVPETSPARGTQAPRTSVHGAEADATGPVSGDRSAAAPADVPGAASSVTIVYAGFNRAWAAWIGDRLERWGVRAVLMLWDVPADIPLIDLLRDLKLAEGRILIVVSEWYFQLGLRSHDEWNEALREVVAPDPSRFVAVSVTNAPVPSAAAVLAAVDLTDTGADEAERRLLARLVGLPGDSLPAASGGERRGPRFPAATPEVWGGVPRRNTRFTGRESLLSDAYSLLKGAEPGAGVLTLHGMSGVGKTQLAVEYVYRFSSEYDVVWWVGADNRGVFRQTLAELASRLGLSTGAEYGERLRAVRDSLRRGDPYARWLLILDGADDPDQIEDLVPTGPGHVLITSRNLKWGEHNSELLEVPVYDRPESVAFIRRRAPRLAEADADRLAEALEDLPLLLDQTAGWLNDSDLSVGEYIALLDGGIDQDVVKVSADFPIAFRTAWSILLNKVRETVPEAVDLLRLCTFFAPGLIPVRFLREMPHNELPETITGLLNDRLLWNKAIHQLRQYSVVRLESHEAATDGSTSSGESLYLHRMVHQIVRNDMPEDERHEFAAVVRRALASADPGRPTDTRHWGEYAEIVPHLKYADVLDSPDPGVQRLVLNCLGYLHLSGRYAAGVELAERALEAWRELLGDTHPVIWELTAHHTNLLRSTGDYRRTEAVDRAAVEHLREERGELDPDHLRAAAGLAADLRGLGRYGEALELTRRLLTSCLDLLGEQDSRTLDAQHDLGFSLRLLGRYEEALDVDRRTLEARRALLSGRHPGILLSETSCATDLRLLGHYAEAESAQATNARAQRAVMGSDNPQTLRAEHNLALCQYRAGDREKAGKLFSRVLERYERTLGETDPLTLAAAVSQSCFAREYGDIDQAGAASESLIARYEAMLTDGHPFTIGARANHVLLLRQVGARDEARFGAEKALTAMAAAMGESHPWTLGCAINAAAVRQFIGDVESAAELSGSTVARATDALGRTHPLTLSARVAQAADLRGLREHRRAEEIEQEVLADLAATLGSRHVHTVSARSRNRPYWDFEPQPT</sequence>
<dbReference type="STRING" id="33903.AQJ43_00895"/>
<dbReference type="PANTHER" id="PTHR46082">
    <property type="entry name" value="ATP/GTP-BINDING PROTEIN-RELATED"/>
    <property type="match status" value="1"/>
</dbReference>
<dbReference type="InterPro" id="IPR053137">
    <property type="entry name" value="NLR-like"/>
</dbReference>
<keyword evidence="6" id="KW-0547">Nucleotide-binding</keyword>
<reference evidence="5 8" key="2">
    <citation type="submission" date="2019-04" db="EMBL/GenBank/DDBJ databases">
        <title>Draft genome sequences of Streptomyces avermitilis NBRC 14893.</title>
        <authorList>
            <person name="Komaki H."/>
            <person name="Tamura T."/>
            <person name="Hosoyama A."/>
        </authorList>
    </citation>
    <scope>NUCLEOTIDE SEQUENCE [LARGE SCALE GENOMIC DNA]</scope>
    <source>
        <strain evidence="5 8">NBRC 14893</strain>
    </source>
</reference>
<dbReference type="NCBIfam" id="NF040586">
    <property type="entry name" value="FxSxx_TPR"/>
    <property type="match status" value="1"/>
</dbReference>
<name>A0A4D4MXW9_STRAX</name>
<dbReference type="Gene3D" id="3.40.50.300">
    <property type="entry name" value="P-loop containing nucleotide triphosphate hydrolases"/>
    <property type="match status" value="1"/>
</dbReference>
<feature type="region of interest" description="Disordered" evidence="2">
    <location>
        <begin position="1"/>
        <end position="30"/>
    </location>
</feature>
<dbReference type="InterPro" id="IPR002182">
    <property type="entry name" value="NB-ARC"/>
</dbReference>
<dbReference type="EMBL" id="BJHY01000001">
    <property type="protein sequence ID" value="GDY77031.1"/>
    <property type="molecule type" value="Genomic_DNA"/>
</dbReference>
<feature type="domain" description="TIR" evidence="4">
    <location>
        <begin position="346"/>
        <end position="467"/>
    </location>
</feature>
<dbReference type="GO" id="GO:0005524">
    <property type="term" value="F:ATP binding"/>
    <property type="evidence" value="ECO:0007669"/>
    <property type="project" value="UniProtKB-KW"/>
</dbReference>
<proteinExistence type="predicted"/>
<evidence type="ECO:0000313" key="6">
    <source>
        <dbReference type="EMBL" id="GDY77031.1"/>
    </source>
</evidence>
<dbReference type="Proteomes" id="UP000302139">
    <property type="component" value="Unassembled WGS sequence"/>
</dbReference>
<gene>
    <name evidence="5" type="ORF">SAV14893_022400</name>
    <name evidence="6" type="ORF">SAV31267_065160</name>
</gene>
<keyword evidence="6" id="KW-0067">ATP-binding</keyword>
<dbReference type="Pfam" id="PF13424">
    <property type="entry name" value="TPR_12"/>
    <property type="match status" value="2"/>
</dbReference>
<dbReference type="OMA" id="RMVHQIV"/>
<feature type="domain" description="NB-ARC" evidence="3">
    <location>
        <begin position="523"/>
        <end position="642"/>
    </location>
</feature>
<dbReference type="EMBL" id="BJHX01000001">
    <property type="protein sequence ID" value="GDY62847.1"/>
    <property type="molecule type" value="Genomic_DNA"/>
</dbReference>
<dbReference type="InterPro" id="IPR027417">
    <property type="entry name" value="P-loop_NTPase"/>
</dbReference>
<dbReference type="Pfam" id="PF13374">
    <property type="entry name" value="TPR_10"/>
    <property type="match status" value="1"/>
</dbReference>
<dbReference type="GO" id="GO:0043531">
    <property type="term" value="F:ADP binding"/>
    <property type="evidence" value="ECO:0007669"/>
    <property type="project" value="InterPro"/>
</dbReference>